<keyword evidence="1" id="KW-0812">Transmembrane</keyword>
<evidence type="ECO:0000256" key="1">
    <source>
        <dbReference type="SAM" id="Phobius"/>
    </source>
</evidence>
<dbReference type="Pfam" id="PF03779">
    <property type="entry name" value="SPW"/>
    <property type="match status" value="1"/>
</dbReference>
<name>A0ABT2LJT2_9HYPH</name>
<proteinExistence type="predicted"/>
<dbReference type="InterPro" id="IPR005530">
    <property type="entry name" value="SPW"/>
</dbReference>
<protein>
    <submittedName>
        <fullName evidence="3">SPW repeat protein</fullName>
    </submittedName>
</protein>
<feature type="domain" description="SPW repeat-containing integral membrane" evidence="2">
    <location>
        <begin position="15"/>
        <end position="107"/>
    </location>
</feature>
<dbReference type="Proteomes" id="UP001320831">
    <property type="component" value="Unassembled WGS sequence"/>
</dbReference>
<reference evidence="3 4" key="1">
    <citation type="submission" date="2022-09" db="EMBL/GenBank/DDBJ databases">
        <title>Chelativorans salina sp. nov., a novel slightly halophilic bacterium isolated from a saline lake sediment enrichment.</title>
        <authorList>
            <person name="Gao L."/>
            <person name="Fang B.-Z."/>
            <person name="Li W.-J."/>
        </authorList>
    </citation>
    <scope>NUCLEOTIDE SEQUENCE [LARGE SCALE GENOMIC DNA]</scope>
    <source>
        <strain evidence="3 4">EGI FJ00035</strain>
    </source>
</reference>
<sequence>MAKDVIRNTQETALDVVNLVVGIALLLTPWALGFMAETTAAWNAWVVGALIALVAIGALVSFAEWEEWVNLVLGIWAIISPWVLGFAAIAAALWAHVIAGLIVAVLAGLELYFARQRMSAA</sequence>
<evidence type="ECO:0000313" key="3">
    <source>
        <dbReference type="EMBL" id="MCT7374820.1"/>
    </source>
</evidence>
<feature type="transmembrane region" description="Helical" evidence="1">
    <location>
        <begin position="68"/>
        <end position="87"/>
    </location>
</feature>
<dbReference type="EMBL" id="JAOCZP010000002">
    <property type="protein sequence ID" value="MCT7374820.1"/>
    <property type="molecule type" value="Genomic_DNA"/>
</dbReference>
<evidence type="ECO:0000313" key="4">
    <source>
        <dbReference type="Proteomes" id="UP001320831"/>
    </source>
</evidence>
<comment type="caution">
    <text evidence="3">The sequence shown here is derived from an EMBL/GenBank/DDBJ whole genome shotgun (WGS) entry which is preliminary data.</text>
</comment>
<evidence type="ECO:0000259" key="2">
    <source>
        <dbReference type="Pfam" id="PF03779"/>
    </source>
</evidence>
<keyword evidence="1" id="KW-0472">Membrane</keyword>
<accession>A0ABT2LJT2</accession>
<organism evidence="3 4">
    <name type="scientific">Chelativorans salis</name>
    <dbReference type="NCBI Taxonomy" id="2978478"/>
    <lineage>
        <taxon>Bacteria</taxon>
        <taxon>Pseudomonadati</taxon>
        <taxon>Pseudomonadota</taxon>
        <taxon>Alphaproteobacteria</taxon>
        <taxon>Hyphomicrobiales</taxon>
        <taxon>Phyllobacteriaceae</taxon>
        <taxon>Chelativorans</taxon>
    </lineage>
</organism>
<keyword evidence="4" id="KW-1185">Reference proteome</keyword>
<feature type="transmembrane region" description="Helical" evidence="1">
    <location>
        <begin position="12"/>
        <end position="36"/>
    </location>
</feature>
<dbReference type="RefSeq" id="WP_260901332.1">
    <property type="nucleotide sequence ID" value="NZ_JAOCZP010000002.1"/>
</dbReference>
<keyword evidence="1" id="KW-1133">Transmembrane helix</keyword>
<feature type="transmembrane region" description="Helical" evidence="1">
    <location>
        <begin position="42"/>
        <end position="61"/>
    </location>
</feature>
<gene>
    <name evidence="3" type="ORF">N5A92_07195</name>
</gene>
<feature type="transmembrane region" description="Helical" evidence="1">
    <location>
        <begin position="93"/>
        <end position="113"/>
    </location>
</feature>